<dbReference type="AlphaFoldDB" id="A0A2U1CRW0"/>
<evidence type="ECO:0000313" key="2">
    <source>
        <dbReference type="Proteomes" id="UP000246145"/>
    </source>
</evidence>
<dbReference type="EMBL" id="QEKO01000001">
    <property type="protein sequence ID" value="PVY68637.1"/>
    <property type="molecule type" value="Genomic_DNA"/>
</dbReference>
<organism evidence="1 2">
    <name type="scientific">Pusillimonas noertemannii</name>
    <dbReference type="NCBI Taxonomy" id="305977"/>
    <lineage>
        <taxon>Bacteria</taxon>
        <taxon>Pseudomonadati</taxon>
        <taxon>Pseudomonadota</taxon>
        <taxon>Betaproteobacteria</taxon>
        <taxon>Burkholderiales</taxon>
        <taxon>Alcaligenaceae</taxon>
        <taxon>Pusillimonas</taxon>
    </lineage>
</organism>
<accession>A0A2U1CRW0</accession>
<protein>
    <submittedName>
        <fullName evidence="1">Uncharacterized protein</fullName>
    </submittedName>
</protein>
<dbReference type="Proteomes" id="UP000246145">
    <property type="component" value="Unassembled WGS sequence"/>
</dbReference>
<reference evidence="1 2" key="1">
    <citation type="submission" date="2018-04" db="EMBL/GenBank/DDBJ databases">
        <title>Genomic Encyclopedia of Type Strains, Phase IV (KMG-IV): sequencing the most valuable type-strain genomes for metagenomic binning, comparative biology and taxonomic classification.</title>
        <authorList>
            <person name="Goeker M."/>
        </authorList>
    </citation>
    <scope>NUCLEOTIDE SEQUENCE [LARGE SCALE GENOMIC DNA]</scope>
    <source>
        <strain evidence="1 2">DSM 10065</strain>
    </source>
</reference>
<gene>
    <name evidence="1" type="ORF">C7440_1048</name>
</gene>
<sequence length="70" mass="8164">MTADMIFCLSVCPEQCRVILDDEPHGDVLAVIEEKNWQAARRQALALKEMDPYFYRDGWGWMKRVESGML</sequence>
<dbReference type="OrthoDB" id="9919540at2"/>
<proteinExistence type="predicted"/>
<dbReference type="RefSeq" id="WP_133244264.1">
    <property type="nucleotide sequence ID" value="NZ_JACCEX010000001.1"/>
</dbReference>
<keyword evidence="2" id="KW-1185">Reference proteome</keyword>
<evidence type="ECO:0000313" key="1">
    <source>
        <dbReference type="EMBL" id="PVY68637.1"/>
    </source>
</evidence>
<name>A0A2U1CRW0_9BURK</name>
<comment type="caution">
    <text evidence="1">The sequence shown here is derived from an EMBL/GenBank/DDBJ whole genome shotgun (WGS) entry which is preliminary data.</text>
</comment>